<accession>A0A9W6PZ92</accession>
<dbReference type="InterPro" id="IPR048254">
    <property type="entry name" value="CDP_ALCOHOL_P_TRANSF_CS"/>
</dbReference>
<dbReference type="InterPro" id="IPR000462">
    <property type="entry name" value="CDP-OH_P_trans"/>
</dbReference>
<dbReference type="Pfam" id="PF01066">
    <property type="entry name" value="CDP-OH_P_transf"/>
    <property type="match status" value="1"/>
</dbReference>
<reference evidence="4" key="1">
    <citation type="submission" date="2023-02" db="EMBL/GenBank/DDBJ databases">
        <title>Actinomadura rubrobrunea NBRC 14622.</title>
        <authorList>
            <person name="Ichikawa N."/>
            <person name="Sato H."/>
            <person name="Tonouchi N."/>
        </authorList>
    </citation>
    <scope>NUCLEOTIDE SEQUENCE</scope>
    <source>
        <strain evidence="4">NBRC 14622</strain>
    </source>
</reference>
<keyword evidence="3" id="KW-0472">Membrane</keyword>
<dbReference type="GO" id="GO:0016020">
    <property type="term" value="C:membrane"/>
    <property type="evidence" value="ECO:0007669"/>
    <property type="project" value="InterPro"/>
</dbReference>
<dbReference type="GO" id="GO:0016780">
    <property type="term" value="F:phosphotransferase activity, for other substituted phosphate groups"/>
    <property type="evidence" value="ECO:0007669"/>
    <property type="project" value="InterPro"/>
</dbReference>
<dbReference type="AlphaFoldDB" id="A0A9W6PZ92"/>
<keyword evidence="1 2" id="KW-0808">Transferase</keyword>
<dbReference type="RefSeq" id="WP_083951653.1">
    <property type="nucleotide sequence ID" value="NZ_BSRZ01000020.1"/>
</dbReference>
<protein>
    <submittedName>
        <fullName evidence="4">Membrane protein</fullName>
    </submittedName>
</protein>
<comment type="similarity">
    <text evidence="2">Belongs to the CDP-alcohol phosphatidyltransferase class-I family.</text>
</comment>
<dbReference type="GO" id="GO:0008654">
    <property type="term" value="P:phospholipid biosynthetic process"/>
    <property type="evidence" value="ECO:0007669"/>
    <property type="project" value="InterPro"/>
</dbReference>
<feature type="transmembrane region" description="Helical" evidence="3">
    <location>
        <begin position="208"/>
        <end position="225"/>
    </location>
</feature>
<evidence type="ECO:0000313" key="4">
    <source>
        <dbReference type="EMBL" id="GLW67109.1"/>
    </source>
</evidence>
<evidence type="ECO:0000256" key="1">
    <source>
        <dbReference type="ARBA" id="ARBA00022679"/>
    </source>
</evidence>
<dbReference type="Gene3D" id="1.20.120.1760">
    <property type="match status" value="1"/>
</dbReference>
<name>A0A9W6PZ92_9ACTN</name>
<evidence type="ECO:0000256" key="3">
    <source>
        <dbReference type="SAM" id="Phobius"/>
    </source>
</evidence>
<evidence type="ECO:0000313" key="5">
    <source>
        <dbReference type="Proteomes" id="UP001165124"/>
    </source>
</evidence>
<feature type="transmembrane region" description="Helical" evidence="3">
    <location>
        <begin position="138"/>
        <end position="165"/>
    </location>
</feature>
<proteinExistence type="inferred from homology"/>
<keyword evidence="5" id="KW-1185">Reference proteome</keyword>
<organism evidence="4 5">
    <name type="scientific">Actinomadura rubrobrunea</name>
    <dbReference type="NCBI Taxonomy" id="115335"/>
    <lineage>
        <taxon>Bacteria</taxon>
        <taxon>Bacillati</taxon>
        <taxon>Actinomycetota</taxon>
        <taxon>Actinomycetes</taxon>
        <taxon>Streptosporangiales</taxon>
        <taxon>Thermomonosporaceae</taxon>
        <taxon>Actinomadura</taxon>
    </lineage>
</organism>
<keyword evidence="3" id="KW-0812">Transmembrane</keyword>
<gene>
    <name evidence="4" type="ORF">Arub01_53520</name>
</gene>
<sequence length="271" mass="27809">MGTEIISRPHQGPVVGAVAQVGLLATLTATTGLGAVGWLVGVAHALAVCVALDIGLRRRGGTSGLGPADRVTLARMTLAGGVAALVVDTVVRAPAPTAVLVGLAAVALVLDAVDGKVARRTGTVSALGARFDMEADAFLILALSVHVAGSLGPWVLTIGLMRYVFFAAGRPLPWLNAPLPPSMARKTVAAAQGVVLVVATADVLPRPAAAVLVGAALAGLTWSFGRDVAWLYRNRRVEAPVRTRVHYRLITPVVERPAAPVKQPHPAGTRG</sequence>
<feature type="transmembrane region" description="Helical" evidence="3">
    <location>
        <begin position="93"/>
        <end position="113"/>
    </location>
</feature>
<evidence type="ECO:0000256" key="2">
    <source>
        <dbReference type="RuleBase" id="RU003750"/>
    </source>
</evidence>
<dbReference type="EMBL" id="BSRZ01000020">
    <property type="protein sequence ID" value="GLW67109.1"/>
    <property type="molecule type" value="Genomic_DNA"/>
</dbReference>
<dbReference type="InterPro" id="IPR043130">
    <property type="entry name" value="CDP-OH_PTrfase_TM_dom"/>
</dbReference>
<dbReference type="Proteomes" id="UP001165124">
    <property type="component" value="Unassembled WGS sequence"/>
</dbReference>
<dbReference type="PROSITE" id="PS00379">
    <property type="entry name" value="CDP_ALCOHOL_P_TRANSF"/>
    <property type="match status" value="1"/>
</dbReference>
<keyword evidence="3" id="KW-1133">Transmembrane helix</keyword>
<comment type="caution">
    <text evidence="4">The sequence shown here is derived from an EMBL/GenBank/DDBJ whole genome shotgun (WGS) entry which is preliminary data.</text>
</comment>